<keyword evidence="2" id="KW-0902">Two-component regulatory system</keyword>
<evidence type="ECO:0000313" key="8">
    <source>
        <dbReference type="EMBL" id="MEA0970468.1"/>
    </source>
</evidence>
<feature type="domain" description="Response regulatory" evidence="6">
    <location>
        <begin position="8"/>
        <end position="124"/>
    </location>
</feature>
<dbReference type="Gene3D" id="1.10.10.10">
    <property type="entry name" value="Winged helix-like DNA-binding domain superfamily/Winged helix DNA-binding domain"/>
    <property type="match status" value="1"/>
</dbReference>
<dbReference type="SUPFAM" id="SSF52172">
    <property type="entry name" value="CheY-like"/>
    <property type="match status" value="1"/>
</dbReference>
<dbReference type="RefSeq" id="WP_322776372.1">
    <property type="nucleotide sequence ID" value="NZ_JARJFB010000020.1"/>
</dbReference>
<evidence type="ECO:0000259" key="7">
    <source>
        <dbReference type="PROSITE" id="PS51755"/>
    </source>
</evidence>
<dbReference type="PANTHER" id="PTHR48111">
    <property type="entry name" value="REGULATOR OF RPOS"/>
    <property type="match status" value="1"/>
</dbReference>
<proteinExistence type="predicted"/>
<evidence type="ECO:0000256" key="1">
    <source>
        <dbReference type="ARBA" id="ARBA00022553"/>
    </source>
</evidence>
<name>A0ABU5NBC2_9RICK</name>
<dbReference type="PROSITE" id="PS51755">
    <property type="entry name" value="OMPR_PHOB"/>
    <property type="match status" value="1"/>
</dbReference>
<evidence type="ECO:0000256" key="2">
    <source>
        <dbReference type="ARBA" id="ARBA00023012"/>
    </source>
</evidence>
<dbReference type="InterPro" id="IPR016032">
    <property type="entry name" value="Sig_transdc_resp-reg_C-effctor"/>
</dbReference>
<feature type="domain" description="OmpR/PhoB-type" evidence="7">
    <location>
        <begin position="133"/>
        <end position="231"/>
    </location>
</feature>
<protein>
    <submittedName>
        <fullName evidence="8">Two-component system response regulator</fullName>
    </submittedName>
</protein>
<dbReference type="SMART" id="SM00448">
    <property type="entry name" value="REC"/>
    <property type="match status" value="1"/>
</dbReference>
<comment type="caution">
    <text evidence="4">Lacks conserved residue(s) required for the propagation of feature annotation.</text>
</comment>
<dbReference type="Proteomes" id="UP001291687">
    <property type="component" value="Unassembled WGS sequence"/>
</dbReference>
<keyword evidence="3 5" id="KW-0238">DNA-binding</keyword>
<feature type="DNA-binding region" description="OmpR/PhoB-type" evidence="5">
    <location>
        <begin position="133"/>
        <end position="231"/>
    </location>
</feature>
<gene>
    <name evidence="8" type="ORF">Megvenef_00433</name>
</gene>
<accession>A0ABU5NBC2</accession>
<sequence length="231" mass="26678">MSDKLPPKILVVEADEVMNTSLCNTIERYWFDVTRARNSETAQRAAQVHLPNVAIVSSRVQDKSAIEVGVALRKIIELKELPIVFIIEQGEPVDNYNLISGGYTEIIRRPFTPNELMTTIRLLLRKSKPIFQDKIIKYGDISMDLSTFRVHRGAKQVHLGPTEFKILELFVQKPKNIYSRRQIIDYVWGTEKDIAHRTIDVHINRIRTLMKLDSDRYPLIKTIRSAGYCLD</sequence>
<dbReference type="CDD" id="cd00383">
    <property type="entry name" value="trans_reg_C"/>
    <property type="match status" value="1"/>
</dbReference>
<keyword evidence="9" id="KW-1185">Reference proteome</keyword>
<evidence type="ECO:0000259" key="6">
    <source>
        <dbReference type="PROSITE" id="PS50110"/>
    </source>
</evidence>
<organism evidence="8 9">
    <name type="scientific">Candidatus Megaera venefica</name>
    <dbReference type="NCBI Taxonomy" id="2055910"/>
    <lineage>
        <taxon>Bacteria</taxon>
        <taxon>Pseudomonadati</taxon>
        <taxon>Pseudomonadota</taxon>
        <taxon>Alphaproteobacteria</taxon>
        <taxon>Rickettsiales</taxon>
        <taxon>Rickettsiaceae</taxon>
        <taxon>Candidatus Megaera</taxon>
    </lineage>
</organism>
<dbReference type="Gene3D" id="3.40.50.2300">
    <property type="match status" value="1"/>
</dbReference>
<dbReference type="EMBL" id="JARJFB010000020">
    <property type="protein sequence ID" value="MEA0970468.1"/>
    <property type="molecule type" value="Genomic_DNA"/>
</dbReference>
<reference evidence="8 9" key="1">
    <citation type="submission" date="2023-03" db="EMBL/GenBank/DDBJ databases">
        <title>Host association and intracellularity evolved multiple times independently in the Rickettsiales.</title>
        <authorList>
            <person name="Castelli M."/>
            <person name="Nardi T."/>
            <person name="Gammuto L."/>
            <person name="Bellinzona G."/>
            <person name="Sabaneyeva E."/>
            <person name="Potekhin A."/>
            <person name="Serra V."/>
            <person name="Petroni G."/>
            <person name="Sassera D."/>
        </authorList>
    </citation>
    <scope>NUCLEOTIDE SEQUENCE [LARGE SCALE GENOMIC DNA]</scope>
    <source>
        <strain evidence="8 9">Sr 2-6</strain>
    </source>
</reference>
<comment type="caution">
    <text evidence="8">The sequence shown here is derived from an EMBL/GenBank/DDBJ whole genome shotgun (WGS) entry which is preliminary data.</text>
</comment>
<dbReference type="InterPro" id="IPR036388">
    <property type="entry name" value="WH-like_DNA-bd_sf"/>
</dbReference>
<evidence type="ECO:0000256" key="4">
    <source>
        <dbReference type="PROSITE-ProRule" id="PRU00169"/>
    </source>
</evidence>
<dbReference type="PANTHER" id="PTHR48111:SF40">
    <property type="entry name" value="PHOSPHATE REGULON TRANSCRIPTIONAL REGULATORY PROTEIN PHOB"/>
    <property type="match status" value="1"/>
</dbReference>
<evidence type="ECO:0000313" key="9">
    <source>
        <dbReference type="Proteomes" id="UP001291687"/>
    </source>
</evidence>
<dbReference type="Pfam" id="PF00486">
    <property type="entry name" value="Trans_reg_C"/>
    <property type="match status" value="1"/>
</dbReference>
<dbReference type="InterPro" id="IPR039420">
    <property type="entry name" value="WalR-like"/>
</dbReference>
<dbReference type="SMART" id="SM00862">
    <property type="entry name" value="Trans_reg_C"/>
    <property type="match status" value="1"/>
</dbReference>
<dbReference type="InterPro" id="IPR001867">
    <property type="entry name" value="OmpR/PhoB-type_DNA-bd"/>
</dbReference>
<dbReference type="SUPFAM" id="SSF46894">
    <property type="entry name" value="C-terminal effector domain of the bipartite response regulators"/>
    <property type="match status" value="1"/>
</dbReference>
<dbReference type="InterPro" id="IPR011006">
    <property type="entry name" value="CheY-like_superfamily"/>
</dbReference>
<dbReference type="InterPro" id="IPR001789">
    <property type="entry name" value="Sig_transdc_resp-reg_receiver"/>
</dbReference>
<evidence type="ECO:0000256" key="3">
    <source>
        <dbReference type="ARBA" id="ARBA00023125"/>
    </source>
</evidence>
<evidence type="ECO:0000256" key="5">
    <source>
        <dbReference type="PROSITE-ProRule" id="PRU01091"/>
    </source>
</evidence>
<dbReference type="PROSITE" id="PS50110">
    <property type="entry name" value="RESPONSE_REGULATORY"/>
    <property type="match status" value="1"/>
</dbReference>
<keyword evidence="1" id="KW-0597">Phosphoprotein</keyword>